<dbReference type="OrthoDB" id="5915482at2"/>
<organism evidence="1 2">
    <name type="scientific">Moritella viscosa</name>
    <dbReference type="NCBI Taxonomy" id="80854"/>
    <lineage>
        <taxon>Bacteria</taxon>
        <taxon>Pseudomonadati</taxon>
        <taxon>Pseudomonadota</taxon>
        <taxon>Gammaproteobacteria</taxon>
        <taxon>Alteromonadales</taxon>
        <taxon>Moritellaceae</taxon>
        <taxon>Moritella</taxon>
    </lineage>
</organism>
<dbReference type="Proteomes" id="UP000183794">
    <property type="component" value="Unassembled WGS sequence"/>
</dbReference>
<dbReference type="EMBL" id="FPLD01000069">
    <property type="protein sequence ID" value="SGZ03700.1"/>
    <property type="molecule type" value="Genomic_DNA"/>
</dbReference>
<dbReference type="RefSeq" id="WP_045112259.1">
    <property type="nucleotide sequence ID" value="NZ_CAWRBC010000156.1"/>
</dbReference>
<evidence type="ECO:0000313" key="1">
    <source>
        <dbReference type="EMBL" id="SGZ03700.1"/>
    </source>
</evidence>
<evidence type="ECO:0000313" key="2">
    <source>
        <dbReference type="Proteomes" id="UP000183794"/>
    </source>
</evidence>
<proteinExistence type="predicted"/>
<protein>
    <submittedName>
        <fullName evidence="1">Uncharacterized protein</fullName>
    </submittedName>
</protein>
<dbReference type="HOGENOM" id="CLU_1146294_0_0_6"/>
<dbReference type="KEGG" id="mvs:MVIS_4346"/>
<gene>
    <name evidence="1" type="ORF">NVI5450_2690</name>
</gene>
<dbReference type="PATRIC" id="fig|80854.5.peg.4604"/>
<dbReference type="AlphaFoldDB" id="A0A090KED0"/>
<accession>A0A090KED0</accession>
<sequence>MAEISFYQQIYPIIVMMPIAAACFLALVLVKGEVCPGQRKRITENMISIWAVLALGLMTGIENYATTPTLIIGGIAVFIGIMQNLIQSRLEGKRAIPSTWLRLPIALAVISGLLVLWQQQQPLLLLEAVLLGAVFAHVILLRAKHRLQAFNVILPVVGLVSSVLLMIGLLVVAGLNVDSSQMTVIQEFVIYRAVILLFALAIWTIPLYTKQEYTPNLVSLTTVLLLFSEVIGMGVVTAF</sequence>
<reference evidence="1 2" key="1">
    <citation type="submission" date="2016-11" db="EMBL/GenBank/DDBJ databases">
        <authorList>
            <person name="Jaros S."/>
            <person name="Januszkiewicz K."/>
            <person name="Wedrychowicz H."/>
        </authorList>
    </citation>
    <scope>NUCLEOTIDE SEQUENCE [LARGE SCALE GENOMIC DNA]</scope>
    <source>
        <strain evidence="1">NVI 5450</strain>
    </source>
</reference>
<name>A0A090KED0_9GAMM</name>